<dbReference type="RefSeq" id="WP_187596102.1">
    <property type="nucleotide sequence ID" value="NZ_CP060714.1"/>
</dbReference>
<evidence type="ECO:0000256" key="1">
    <source>
        <dbReference type="SAM" id="SignalP"/>
    </source>
</evidence>
<evidence type="ECO:0000313" key="2">
    <source>
        <dbReference type="EMBL" id="QNN55829.1"/>
    </source>
</evidence>
<feature type="chain" id="PRO_5028928144" evidence="1">
    <location>
        <begin position="27"/>
        <end position="119"/>
    </location>
</feature>
<reference evidence="2 3" key="1">
    <citation type="submission" date="2020-08" db="EMBL/GenBank/DDBJ databases">
        <title>Genome sequence of Diaphorobacter ruginosibacter DSM 27467T.</title>
        <authorList>
            <person name="Hyun D.-W."/>
            <person name="Bae J.-W."/>
        </authorList>
    </citation>
    <scope>NUCLEOTIDE SEQUENCE [LARGE SCALE GENOMIC DNA]</scope>
    <source>
        <strain evidence="2 3">DSM 27467</strain>
    </source>
</reference>
<protein>
    <submittedName>
        <fullName evidence="2">Uncharacterized protein</fullName>
    </submittedName>
</protein>
<dbReference type="Proteomes" id="UP000515811">
    <property type="component" value="Chromosome"/>
</dbReference>
<dbReference type="AlphaFoldDB" id="A0A7G9RJQ4"/>
<keyword evidence="3" id="KW-1185">Reference proteome</keyword>
<sequence length="119" mass="12887">MPYPDRRMLRRLLAAVLLCAGAAAGAHEPVARCVLLDAQTVRCRGASNDGDEMAGARMDVIAHSGETLLEGRLDARSTLTFKRPAKPFYVLFDIGPGLQAVVEQEEIGPAPARGARWMR</sequence>
<gene>
    <name evidence="2" type="ORF">H9K76_14590</name>
</gene>
<proteinExistence type="predicted"/>
<keyword evidence="1" id="KW-0732">Signal</keyword>
<accession>A0A7G9RJQ4</accession>
<evidence type="ECO:0000313" key="3">
    <source>
        <dbReference type="Proteomes" id="UP000515811"/>
    </source>
</evidence>
<organism evidence="2 3">
    <name type="scientific">Diaphorobacter ruginosibacter</name>
    <dbReference type="NCBI Taxonomy" id="1715720"/>
    <lineage>
        <taxon>Bacteria</taxon>
        <taxon>Pseudomonadati</taxon>
        <taxon>Pseudomonadota</taxon>
        <taxon>Betaproteobacteria</taxon>
        <taxon>Burkholderiales</taxon>
        <taxon>Comamonadaceae</taxon>
        <taxon>Diaphorobacter</taxon>
    </lineage>
</organism>
<feature type="signal peptide" evidence="1">
    <location>
        <begin position="1"/>
        <end position="26"/>
    </location>
</feature>
<dbReference type="EMBL" id="CP060714">
    <property type="protein sequence ID" value="QNN55829.1"/>
    <property type="molecule type" value="Genomic_DNA"/>
</dbReference>
<name>A0A7G9RJQ4_9BURK</name>
<dbReference type="KEGG" id="drg:H9K76_14590"/>